<dbReference type="InterPro" id="IPR029063">
    <property type="entry name" value="SAM-dependent_MTases_sf"/>
</dbReference>
<protein>
    <submittedName>
        <fullName evidence="2">Class I SAM-dependent methyltransferase</fullName>
    </submittedName>
</protein>
<dbReference type="Gene3D" id="3.40.50.150">
    <property type="entry name" value="Vaccinia Virus protein VP39"/>
    <property type="match status" value="1"/>
</dbReference>
<name>A0A6B0YRH3_9CHLR</name>
<keyword evidence="2" id="KW-0489">Methyltransferase</keyword>
<accession>A0A6B0YRH3</accession>
<sequence length="270" mass="30020">MSQLWELENVRSFNRTAWDRAVERKSRWTVPVSEETITAARRGEWEILLTPSKPVPLAWFPNFQGAEILCLAAGGGQQGPTLAAAGESAGARVTVFDNSPRQLAQDRSVAERDSLQLTTVEGDMRDLGAFAEGTFDLVVHPCSNLFIPDVRPVWKECARVLKRGGVLLAGFVNPVLYLFDQKKIDVGILEVRHRLPYSDLTSIPESERNAYIRAEEALEFGHTLTDQIGGQIDAGFAVTGFYEDRWEGQPPAEYTDTYIASSAVNIRHLQ</sequence>
<dbReference type="InterPro" id="IPR013216">
    <property type="entry name" value="Methyltransf_11"/>
</dbReference>
<comment type="caution">
    <text evidence="2">The sequence shown here is derived from an EMBL/GenBank/DDBJ whole genome shotgun (WGS) entry which is preliminary data.</text>
</comment>
<dbReference type="SUPFAM" id="SSF53335">
    <property type="entry name" value="S-adenosyl-L-methionine-dependent methyltransferases"/>
    <property type="match status" value="1"/>
</dbReference>
<reference evidence="2" key="1">
    <citation type="submission" date="2019-09" db="EMBL/GenBank/DDBJ databases">
        <title>Characterisation of the sponge microbiome using genome-centric metagenomics.</title>
        <authorList>
            <person name="Engelberts J.P."/>
            <person name="Robbins S.J."/>
            <person name="De Goeij J.M."/>
            <person name="Aranda M."/>
            <person name="Bell S.C."/>
            <person name="Webster N.S."/>
        </authorList>
    </citation>
    <scope>NUCLEOTIDE SEQUENCE</scope>
    <source>
        <strain evidence="2">SB0664_bin_27</strain>
    </source>
</reference>
<evidence type="ECO:0000259" key="1">
    <source>
        <dbReference type="Pfam" id="PF08241"/>
    </source>
</evidence>
<dbReference type="GO" id="GO:0008757">
    <property type="term" value="F:S-adenosylmethionine-dependent methyltransferase activity"/>
    <property type="evidence" value="ECO:0007669"/>
    <property type="project" value="InterPro"/>
</dbReference>
<feature type="domain" description="Methyltransferase type 11" evidence="1">
    <location>
        <begin position="71"/>
        <end position="168"/>
    </location>
</feature>
<dbReference type="AlphaFoldDB" id="A0A6B0YRH3"/>
<gene>
    <name evidence="2" type="ORF">F4Y42_02930</name>
</gene>
<organism evidence="2">
    <name type="scientific">Caldilineaceae bacterium SB0664_bin_27</name>
    <dbReference type="NCBI Taxonomy" id="2605260"/>
    <lineage>
        <taxon>Bacteria</taxon>
        <taxon>Bacillati</taxon>
        <taxon>Chloroflexota</taxon>
        <taxon>Caldilineae</taxon>
        <taxon>Caldilineales</taxon>
        <taxon>Caldilineaceae</taxon>
    </lineage>
</organism>
<dbReference type="CDD" id="cd02440">
    <property type="entry name" value="AdoMet_MTases"/>
    <property type="match status" value="1"/>
</dbReference>
<dbReference type="GO" id="GO:0032259">
    <property type="term" value="P:methylation"/>
    <property type="evidence" value="ECO:0007669"/>
    <property type="project" value="UniProtKB-KW"/>
</dbReference>
<dbReference type="EMBL" id="VXRG01000028">
    <property type="protein sequence ID" value="MXY92382.1"/>
    <property type="molecule type" value="Genomic_DNA"/>
</dbReference>
<proteinExistence type="predicted"/>
<evidence type="ECO:0000313" key="2">
    <source>
        <dbReference type="EMBL" id="MXY92382.1"/>
    </source>
</evidence>
<dbReference type="Pfam" id="PF08241">
    <property type="entry name" value="Methyltransf_11"/>
    <property type="match status" value="1"/>
</dbReference>
<keyword evidence="2" id="KW-0808">Transferase</keyword>